<evidence type="ECO:0000313" key="2">
    <source>
        <dbReference type="Proteomes" id="UP001060085"/>
    </source>
</evidence>
<comment type="caution">
    <text evidence="1">The sequence shown here is derived from an EMBL/GenBank/DDBJ whole genome shotgun (WGS) entry which is preliminary data.</text>
</comment>
<protein>
    <submittedName>
        <fullName evidence="1">Uncharacterized protein</fullName>
    </submittedName>
</protein>
<organism evidence="1 2">
    <name type="scientific">Catharanthus roseus</name>
    <name type="common">Madagascar periwinkle</name>
    <name type="synonym">Vinca rosea</name>
    <dbReference type="NCBI Taxonomy" id="4058"/>
    <lineage>
        <taxon>Eukaryota</taxon>
        <taxon>Viridiplantae</taxon>
        <taxon>Streptophyta</taxon>
        <taxon>Embryophyta</taxon>
        <taxon>Tracheophyta</taxon>
        <taxon>Spermatophyta</taxon>
        <taxon>Magnoliopsida</taxon>
        <taxon>eudicotyledons</taxon>
        <taxon>Gunneridae</taxon>
        <taxon>Pentapetalae</taxon>
        <taxon>asterids</taxon>
        <taxon>lamiids</taxon>
        <taxon>Gentianales</taxon>
        <taxon>Apocynaceae</taxon>
        <taxon>Rauvolfioideae</taxon>
        <taxon>Vinceae</taxon>
        <taxon>Catharanthinae</taxon>
        <taxon>Catharanthus</taxon>
    </lineage>
</organism>
<keyword evidence="2" id="KW-1185">Reference proteome</keyword>
<reference evidence="2" key="1">
    <citation type="journal article" date="2023" name="Nat. Plants">
        <title>Single-cell RNA sequencing provides a high-resolution roadmap for understanding the multicellular compartmentation of specialized metabolism.</title>
        <authorList>
            <person name="Sun S."/>
            <person name="Shen X."/>
            <person name="Li Y."/>
            <person name="Li Y."/>
            <person name="Wang S."/>
            <person name="Li R."/>
            <person name="Zhang H."/>
            <person name="Shen G."/>
            <person name="Guo B."/>
            <person name="Wei J."/>
            <person name="Xu J."/>
            <person name="St-Pierre B."/>
            <person name="Chen S."/>
            <person name="Sun C."/>
        </authorList>
    </citation>
    <scope>NUCLEOTIDE SEQUENCE [LARGE SCALE GENOMIC DNA]</scope>
</reference>
<dbReference type="Proteomes" id="UP001060085">
    <property type="component" value="Linkage Group LG02"/>
</dbReference>
<accession>A0ACC0BSK3</accession>
<name>A0ACC0BSK3_CATRO</name>
<gene>
    <name evidence="1" type="ORF">M9H77_06615</name>
</gene>
<dbReference type="EMBL" id="CM044702">
    <property type="protein sequence ID" value="KAI5675665.1"/>
    <property type="molecule type" value="Genomic_DNA"/>
</dbReference>
<proteinExistence type="predicted"/>
<sequence length="154" mass="17530">MIQLIYLKDKPVSDSSPSVRTPSSIPVEVEVTSKPSLELTQEPETNEELVIPSSSIPDPPSILETLNPMLEDFDEEEEHPETQAQAFRDYQLARNRVNCGEVWFMAAKILVYITEIFLEVKNYNDADSNGSPWLHKPNLVTKSSERGKKNIWKI</sequence>
<evidence type="ECO:0000313" key="1">
    <source>
        <dbReference type="EMBL" id="KAI5675665.1"/>
    </source>
</evidence>